<sequence>MADVSHHRGTDVSHRRDTSMADHPDAREMRERYSRVTGGATVPLLDAPVFLAGLYLAISPWLVPTFSTAEPRLGIHNLILGIAVAVLALGFALVPERMHGMGLALCVIGAWSIVAIWTVGAGASGGIILSQIIVGGVIFLLGLAATAAALAMRRKRRQHYDERLGAR</sequence>
<keyword evidence="2" id="KW-1133">Transmembrane helix</keyword>
<reference evidence="5" key="1">
    <citation type="submission" date="2016-10" db="EMBL/GenBank/DDBJ databases">
        <authorList>
            <person name="Varghese N."/>
            <person name="Submissions S."/>
        </authorList>
    </citation>
    <scope>NUCLEOTIDE SEQUENCE [LARGE SCALE GENOMIC DNA]</scope>
    <source>
        <strain evidence="5">CGMCC 4.7047</strain>
    </source>
</reference>
<name>A0A1I6RSK2_9ACTN</name>
<dbReference type="Proteomes" id="UP000198873">
    <property type="component" value="Unassembled WGS sequence"/>
</dbReference>
<dbReference type="Pfam" id="PF03779">
    <property type="entry name" value="SPW"/>
    <property type="match status" value="1"/>
</dbReference>
<protein>
    <submittedName>
        <fullName evidence="4">SPW repeat-containing protein</fullName>
    </submittedName>
</protein>
<keyword evidence="2" id="KW-0472">Membrane</keyword>
<dbReference type="InterPro" id="IPR005530">
    <property type="entry name" value="SPW"/>
</dbReference>
<evidence type="ECO:0000313" key="4">
    <source>
        <dbReference type="EMBL" id="SFS67707.1"/>
    </source>
</evidence>
<dbReference type="RefSeq" id="WP_026047283.1">
    <property type="nucleotide sequence ID" value="NZ_JBICXZ010000001.1"/>
</dbReference>
<feature type="transmembrane region" description="Helical" evidence="2">
    <location>
        <begin position="126"/>
        <end position="150"/>
    </location>
</feature>
<feature type="domain" description="SPW repeat-containing integral membrane" evidence="3">
    <location>
        <begin position="46"/>
        <end position="143"/>
    </location>
</feature>
<dbReference type="AlphaFoldDB" id="A0A1I6RSK2"/>
<evidence type="ECO:0000256" key="2">
    <source>
        <dbReference type="SAM" id="Phobius"/>
    </source>
</evidence>
<dbReference type="STRING" id="1176198.SAMN05444716_103353"/>
<keyword evidence="5" id="KW-1185">Reference proteome</keyword>
<evidence type="ECO:0000313" key="5">
    <source>
        <dbReference type="Proteomes" id="UP000198873"/>
    </source>
</evidence>
<evidence type="ECO:0000256" key="1">
    <source>
        <dbReference type="SAM" id="MobiDB-lite"/>
    </source>
</evidence>
<accession>A0A1I6RSK2</accession>
<feature type="transmembrane region" description="Helical" evidence="2">
    <location>
        <begin position="101"/>
        <end position="120"/>
    </location>
</feature>
<feature type="transmembrane region" description="Helical" evidence="2">
    <location>
        <begin position="36"/>
        <end position="63"/>
    </location>
</feature>
<dbReference type="EMBL" id="FPAB01000003">
    <property type="protein sequence ID" value="SFS67707.1"/>
    <property type="molecule type" value="Genomic_DNA"/>
</dbReference>
<keyword evidence="2" id="KW-0812">Transmembrane</keyword>
<proteinExistence type="predicted"/>
<evidence type="ECO:0000259" key="3">
    <source>
        <dbReference type="Pfam" id="PF03779"/>
    </source>
</evidence>
<feature type="region of interest" description="Disordered" evidence="1">
    <location>
        <begin position="1"/>
        <end position="26"/>
    </location>
</feature>
<feature type="transmembrane region" description="Helical" evidence="2">
    <location>
        <begin position="75"/>
        <end position="94"/>
    </location>
</feature>
<gene>
    <name evidence="4" type="ORF">SAMN05444716_103353</name>
</gene>
<organism evidence="4 5">
    <name type="scientific">Streptomyces harbinensis</name>
    <dbReference type="NCBI Taxonomy" id="1176198"/>
    <lineage>
        <taxon>Bacteria</taxon>
        <taxon>Bacillati</taxon>
        <taxon>Actinomycetota</taxon>
        <taxon>Actinomycetes</taxon>
        <taxon>Kitasatosporales</taxon>
        <taxon>Streptomycetaceae</taxon>
        <taxon>Streptomyces</taxon>
    </lineage>
</organism>